<feature type="non-terminal residue" evidence="1">
    <location>
        <position position="116"/>
    </location>
</feature>
<evidence type="ECO:0000313" key="1">
    <source>
        <dbReference type="EMBL" id="KAF4687362.1"/>
    </source>
</evidence>
<proteinExistence type="predicted"/>
<gene>
    <name evidence="1" type="ORF">FOZ63_024340</name>
</gene>
<organism evidence="1 2">
    <name type="scientific">Perkinsus olseni</name>
    <name type="common">Perkinsus atlanticus</name>
    <dbReference type="NCBI Taxonomy" id="32597"/>
    <lineage>
        <taxon>Eukaryota</taxon>
        <taxon>Sar</taxon>
        <taxon>Alveolata</taxon>
        <taxon>Perkinsozoa</taxon>
        <taxon>Perkinsea</taxon>
        <taxon>Perkinsida</taxon>
        <taxon>Perkinsidae</taxon>
        <taxon>Perkinsus</taxon>
    </lineage>
</organism>
<dbReference type="Proteomes" id="UP000553632">
    <property type="component" value="Unassembled WGS sequence"/>
</dbReference>
<protein>
    <submittedName>
        <fullName evidence="1">Uncharacterized protein</fullName>
    </submittedName>
</protein>
<name>A0A7J6NTV9_PEROL</name>
<accession>A0A7J6NTV9</accession>
<sequence length="116" mass="12643">PTAEPRQPASSVTNKFGSEYWSSDYDTGRLLAFACTGMYGCGGKEEESSKVERTALVYWDILGYIQDDVTPCVLAAAANSSDSPGLVLSRILDTVMSALVLPLHRWTSLKRLETHA</sequence>
<reference evidence="1 2" key="1">
    <citation type="submission" date="2020-04" db="EMBL/GenBank/DDBJ databases">
        <title>Perkinsus olseni comparative genomics.</title>
        <authorList>
            <person name="Bogema D.R."/>
        </authorList>
    </citation>
    <scope>NUCLEOTIDE SEQUENCE [LARGE SCALE GENOMIC DNA]</scope>
    <source>
        <strain evidence="1 2">ATCC PRA-207</strain>
    </source>
</reference>
<evidence type="ECO:0000313" key="2">
    <source>
        <dbReference type="Proteomes" id="UP000553632"/>
    </source>
</evidence>
<keyword evidence="2" id="KW-1185">Reference proteome</keyword>
<dbReference type="EMBL" id="JABANO010040090">
    <property type="protein sequence ID" value="KAF4687362.1"/>
    <property type="molecule type" value="Genomic_DNA"/>
</dbReference>
<dbReference type="AlphaFoldDB" id="A0A7J6NTV9"/>
<feature type="non-terminal residue" evidence="1">
    <location>
        <position position="1"/>
    </location>
</feature>
<comment type="caution">
    <text evidence="1">The sequence shown here is derived from an EMBL/GenBank/DDBJ whole genome shotgun (WGS) entry which is preliminary data.</text>
</comment>